<proteinExistence type="inferred from homology"/>
<dbReference type="PANTHER" id="PTHR10795">
    <property type="entry name" value="PROPROTEIN CONVERTASE SUBTILISIN/KEXIN"/>
    <property type="match status" value="1"/>
</dbReference>
<dbReference type="SUPFAM" id="SSF52025">
    <property type="entry name" value="PA domain"/>
    <property type="match status" value="1"/>
</dbReference>
<dbReference type="Gene3D" id="2.60.40.10">
    <property type="entry name" value="Immunoglobulins"/>
    <property type="match status" value="1"/>
</dbReference>
<accession>A0ABT5L3E8</accession>
<keyword evidence="1 4" id="KW-0645">Protease</keyword>
<dbReference type="Proteomes" id="UP001218788">
    <property type="component" value="Unassembled WGS sequence"/>
</dbReference>
<dbReference type="Gene3D" id="3.40.50.200">
    <property type="entry name" value="Peptidase S8/S53 domain"/>
    <property type="match status" value="1"/>
</dbReference>
<dbReference type="InterPro" id="IPR015500">
    <property type="entry name" value="Peptidase_S8_subtilisin-rel"/>
</dbReference>
<feature type="domain" description="PA" evidence="7">
    <location>
        <begin position="465"/>
        <end position="559"/>
    </location>
</feature>
<dbReference type="CDD" id="cd02120">
    <property type="entry name" value="PA_subtilisin_like"/>
    <property type="match status" value="1"/>
</dbReference>
<dbReference type="InterPro" id="IPR000209">
    <property type="entry name" value="Peptidase_S8/S53_dom"/>
</dbReference>
<dbReference type="InterPro" id="IPR003137">
    <property type="entry name" value="PA_domain"/>
</dbReference>
<evidence type="ECO:0000259" key="6">
    <source>
        <dbReference type="Pfam" id="PF00082"/>
    </source>
</evidence>
<dbReference type="InterPro" id="IPR046450">
    <property type="entry name" value="PA_dom_sf"/>
</dbReference>
<evidence type="ECO:0000256" key="4">
    <source>
        <dbReference type="PROSITE-ProRule" id="PRU01240"/>
    </source>
</evidence>
<evidence type="ECO:0000256" key="1">
    <source>
        <dbReference type="ARBA" id="ARBA00022670"/>
    </source>
</evidence>
<keyword evidence="5" id="KW-0732">Signal</keyword>
<keyword evidence="2 4" id="KW-0378">Hydrolase</keyword>
<keyword evidence="9" id="KW-1185">Reference proteome</keyword>
<gene>
    <name evidence="8" type="ORF">OIK42_09650</name>
</gene>
<keyword evidence="3 4" id="KW-0720">Serine protease</keyword>
<name>A0ABT5L3E8_9ALTE</name>
<sequence>MKPTKIISAVCVFCAFNITSVLGQQVLPYSVNKPQQAMSARANQPTGVTGKHTYIIRLEAPSIAQYTGGIKGFNATAKRVLNTSNRLRQANHATTGSLDSIQRDIQLYRGYLQQQQRAVMTEISRVTGKAVTRRQFQYALNGLVVELSPDQLTEVQKIDGIKAIEPDQKFTLNTATTATLTGATRVWNGNTQSGLAALGEGTVVAIFDTGINSDHPAFAATGDDGYTHTNPLGNGTYLGDCAGDFPDLCNDKLIGVYSYPLITNQYSDTDIFPPGLPRNGEDYNGHGSHVAATAAGNILYDVPSYGLAFGEEQSDGYPGEFTFDQVAGMAPHANIISFQVCLPGENSDEYNGCYGSLAIAAIDDAIATGVVDAINYSISGGEDVWGDALSEAWLAANNAGIFVAHSAGNDGPAGATSDKYVPWLTAVAASSHGRNIDFSKSIINFSGGTTTPPTLSGQSNTGAITADVVYAGDYTNNNDPTGEPEQCLEPFPADTFNGEIVLCDRGGIARIQKAMNVAAGGAGGFILANLSGSNEATNVVADEYVIPGIHVGATQGDQLRTWLATGSDHRATITATSGTLTIDDGESDKIADFSSRGPNSRISTLLPMISAPGVDIYAAYSDEHYGHETSEPAPADYAYLDGTSMASPHVAGAALLLRQLHPDWSADAIRSALMMTAQTNIGLMGSNEAANWLDMGSGRIQVDAAAAAGLIIEESQANYLAADPDQGGDPKTLNIPALVDNNCLIQCQWQRTFTAVEDSNWTITADDFNAGLEITASPTSFSLGAGQSQTVTFTVNTWNAVAADSWTFAQINLTGDTTQALHLPIAVVVENGNFPDEISLTSHRDADSWLYEDLVTVGIDEFTYQFSGLTKPQETVDNVAEDSDPRDFLDDIEDGVYLTTVTIADDTPGLFAEITSSSAPDLDLYVAYDADNNGSITDDEIIDLSISPGWNERILIEDPVIGTYFIVVHNFAGGVAALDTFTLETAVIGSTIDGSVTLDGPASVGLREPFDMRLLWQLDDALPGDRYYGRLTLGTDADNPDNLADIPVIITRGNNDVALALPEDTRVQNGDVVNYSVNIIANQSNEDRDYEISVSLPAGTSVVAGSVTEGGSVSEGGTNNGDTINWSVTQNITLQVSDYLLSQPENDPQCHIPDVGQRGQYIDLSALGYMPVNSEDSAVTATFAVPFKLYNQSYPALTVSSKGFVLPASAGYMPSPGVNRSLTTGAVKSALLAPYWRNWQAGDAADVGITVANFASQQISVIEWSGMRDGDHHADFEVILMHNAGPGEPAMIYAYNNVNHGLTPSSATIGIKDRDADDAQQIAYSGTTVSRGASAEQQINSGTVLCLTANNAPQSVGPSRLDFALLVEDDASGVLPVTLVSSVPNIAGTSQETAEINSEVQLHAAPEVLINESPQASLSITELQPFVLPLTVSDDNGDTVTLSVAQISGPTANILVSGDVVTITPASVEAGTSIELEVTATDVYGFTGTARASITVTPNMPPELTVTSPTSVLSGSTITIRASATDPENDAVTFTINDVVGPTFSTTAPTTTSSTTVTFTVTASDGSNTVTETVTVTVNARPASGGSSGGGGSLSLAWLLALLVVLISRQQLAACKPRH</sequence>
<protein>
    <submittedName>
        <fullName evidence="8">S8 family serine peptidase</fullName>
    </submittedName>
</protein>
<feature type="active site" description="Charge relay system" evidence="4">
    <location>
        <position position="286"/>
    </location>
</feature>
<dbReference type="InterPro" id="IPR036852">
    <property type="entry name" value="Peptidase_S8/S53_dom_sf"/>
</dbReference>
<dbReference type="InterPro" id="IPR023828">
    <property type="entry name" value="Peptidase_S8_Ser-AS"/>
</dbReference>
<dbReference type="Pfam" id="PF00082">
    <property type="entry name" value="Peptidase_S8"/>
    <property type="match status" value="1"/>
</dbReference>
<dbReference type="PROSITE" id="PS00138">
    <property type="entry name" value="SUBTILASE_SER"/>
    <property type="match status" value="1"/>
</dbReference>
<dbReference type="InterPro" id="IPR045051">
    <property type="entry name" value="SBT"/>
</dbReference>
<dbReference type="InterPro" id="IPR018247">
    <property type="entry name" value="EF_Hand_1_Ca_BS"/>
</dbReference>
<evidence type="ECO:0000256" key="2">
    <source>
        <dbReference type="ARBA" id="ARBA00022801"/>
    </source>
</evidence>
<feature type="active site" description="Charge relay system" evidence="4">
    <location>
        <position position="208"/>
    </location>
</feature>
<comment type="similarity">
    <text evidence="4">Belongs to the peptidase S8 family.</text>
</comment>
<dbReference type="EMBL" id="JAQQXP010000001">
    <property type="protein sequence ID" value="MDC8831026.1"/>
    <property type="molecule type" value="Genomic_DNA"/>
</dbReference>
<dbReference type="PRINTS" id="PR00723">
    <property type="entry name" value="SUBTILISIN"/>
</dbReference>
<dbReference type="Pfam" id="PF02225">
    <property type="entry name" value="PA"/>
    <property type="match status" value="1"/>
</dbReference>
<organism evidence="8 9">
    <name type="scientific">Alteromonas gilva</name>
    <dbReference type="NCBI Taxonomy" id="2987522"/>
    <lineage>
        <taxon>Bacteria</taxon>
        <taxon>Pseudomonadati</taxon>
        <taxon>Pseudomonadota</taxon>
        <taxon>Gammaproteobacteria</taxon>
        <taxon>Alteromonadales</taxon>
        <taxon>Alteromonadaceae</taxon>
        <taxon>Alteromonas/Salinimonas group</taxon>
        <taxon>Alteromonas</taxon>
    </lineage>
</organism>
<dbReference type="RefSeq" id="WP_273640069.1">
    <property type="nucleotide sequence ID" value="NZ_JAQQXP010000001.1"/>
</dbReference>
<feature type="signal peptide" evidence="5">
    <location>
        <begin position="1"/>
        <end position="23"/>
    </location>
</feature>
<evidence type="ECO:0000313" key="9">
    <source>
        <dbReference type="Proteomes" id="UP001218788"/>
    </source>
</evidence>
<dbReference type="PROSITE" id="PS00018">
    <property type="entry name" value="EF_HAND_1"/>
    <property type="match status" value="1"/>
</dbReference>
<evidence type="ECO:0000313" key="8">
    <source>
        <dbReference type="EMBL" id="MDC8831026.1"/>
    </source>
</evidence>
<dbReference type="InterPro" id="IPR013783">
    <property type="entry name" value="Ig-like_fold"/>
</dbReference>
<dbReference type="SUPFAM" id="SSF52743">
    <property type="entry name" value="Subtilisin-like"/>
    <property type="match status" value="1"/>
</dbReference>
<feature type="chain" id="PRO_5047019870" evidence="5">
    <location>
        <begin position="24"/>
        <end position="1619"/>
    </location>
</feature>
<dbReference type="PROSITE" id="PS51892">
    <property type="entry name" value="SUBTILASE"/>
    <property type="match status" value="1"/>
</dbReference>
<evidence type="ECO:0000259" key="7">
    <source>
        <dbReference type="Pfam" id="PF02225"/>
    </source>
</evidence>
<reference evidence="8 9" key="1">
    <citation type="submission" date="2022-10" db="EMBL/GenBank/DDBJ databases">
        <title>Alteromonas sp. chi3 Genome sequencing.</title>
        <authorList>
            <person name="Park S."/>
        </authorList>
    </citation>
    <scope>NUCLEOTIDE SEQUENCE [LARGE SCALE GENOMIC DNA]</scope>
    <source>
        <strain evidence="9">chi3</strain>
    </source>
</reference>
<evidence type="ECO:0000256" key="3">
    <source>
        <dbReference type="ARBA" id="ARBA00022825"/>
    </source>
</evidence>
<evidence type="ECO:0000256" key="5">
    <source>
        <dbReference type="SAM" id="SignalP"/>
    </source>
</evidence>
<comment type="caution">
    <text evidence="8">The sequence shown here is derived from an EMBL/GenBank/DDBJ whole genome shotgun (WGS) entry which is preliminary data.</text>
</comment>
<feature type="domain" description="Peptidase S8/S53" evidence="6">
    <location>
        <begin position="199"/>
        <end position="680"/>
    </location>
</feature>
<dbReference type="Gene3D" id="3.50.30.30">
    <property type="match status" value="1"/>
</dbReference>
<feature type="active site" description="Charge relay system" evidence="4">
    <location>
        <position position="644"/>
    </location>
</feature>